<dbReference type="AlphaFoldDB" id="A0A1I3FKD6"/>
<dbReference type="CDD" id="cd00118">
    <property type="entry name" value="LysM"/>
    <property type="match status" value="1"/>
</dbReference>
<keyword evidence="5" id="KW-0647">Proteasome</keyword>
<dbReference type="InterPro" id="IPR018392">
    <property type="entry name" value="LysM"/>
</dbReference>
<evidence type="ECO:0000256" key="2">
    <source>
        <dbReference type="SAM" id="Coils"/>
    </source>
</evidence>
<dbReference type="SUPFAM" id="SSF102712">
    <property type="entry name" value="JAB1/MPN domain"/>
    <property type="match status" value="1"/>
</dbReference>
<keyword evidence="1" id="KW-0482">Metalloprotease</keyword>
<gene>
    <name evidence="5" type="ORF">SAMN05192551_106210</name>
</gene>
<dbReference type="InterPro" id="IPR000555">
    <property type="entry name" value="JAMM/MPN+_dom"/>
</dbReference>
<dbReference type="Proteomes" id="UP000199287">
    <property type="component" value="Unassembled WGS sequence"/>
</dbReference>
<evidence type="ECO:0000259" key="4">
    <source>
        <dbReference type="PROSITE" id="PS51782"/>
    </source>
</evidence>
<dbReference type="SUPFAM" id="SSF54106">
    <property type="entry name" value="LysM domain"/>
    <property type="match status" value="1"/>
</dbReference>
<keyword evidence="1" id="KW-0645">Protease</keyword>
<keyword evidence="1" id="KW-0378">Hydrolase</keyword>
<feature type="coiled-coil region" evidence="2">
    <location>
        <begin position="246"/>
        <end position="273"/>
    </location>
</feature>
<feature type="domain" description="MPN" evidence="3">
    <location>
        <begin position="22"/>
        <end position="169"/>
    </location>
</feature>
<reference evidence="6" key="1">
    <citation type="submission" date="2016-10" db="EMBL/GenBank/DDBJ databases">
        <authorList>
            <person name="Varghese N."/>
            <person name="Submissions S."/>
        </authorList>
    </citation>
    <scope>NUCLEOTIDE SEQUENCE [LARGE SCALE GENOMIC DNA]</scope>
    <source>
        <strain evidence="6">Z-7934</strain>
    </source>
</reference>
<dbReference type="Pfam" id="PF01398">
    <property type="entry name" value="JAB"/>
    <property type="match status" value="1"/>
</dbReference>
<dbReference type="EMBL" id="FOQA01000006">
    <property type="protein sequence ID" value="SFI11592.1"/>
    <property type="molecule type" value="Genomic_DNA"/>
</dbReference>
<evidence type="ECO:0000259" key="3">
    <source>
        <dbReference type="PROSITE" id="PS50249"/>
    </source>
</evidence>
<keyword evidence="2" id="KW-0175">Coiled coil</keyword>
<evidence type="ECO:0000313" key="5">
    <source>
        <dbReference type="EMBL" id="SFI11592.1"/>
    </source>
</evidence>
<dbReference type="SMART" id="SM00257">
    <property type="entry name" value="LysM"/>
    <property type="match status" value="1"/>
</dbReference>
<dbReference type="Gene3D" id="3.40.140.10">
    <property type="entry name" value="Cytidine Deaminase, domain 2"/>
    <property type="match status" value="1"/>
</dbReference>
<dbReference type="InterPro" id="IPR036779">
    <property type="entry name" value="LysM_dom_sf"/>
</dbReference>
<dbReference type="GO" id="GO:0008237">
    <property type="term" value="F:metallopeptidase activity"/>
    <property type="evidence" value="ECO:0007669"/>
    <property type="project" value="UniProtKB-KW"/>
</dbReference>
<dbReference type="PROSITE" id="PS51782">
    <property type="entry name" value="LYSM"/>
    <property type="match status" value="1"/>
</dbReference>
<proteinExistence type="predicted"/>
<protein>
    <submittedName>
        <fullName evidence="5">Proteasome lid subunit RPN8/RPN11, contains Jab1/MPN metalloenzyme (JAMM) motif</fullName>
    </submittedName>
</protein>
<dbReference type="SMART" id="SM00232">
    <property type="entry name" value="JAB_MPN"/>
    <property type="match status" value="1"/>
</dbReference>
<evidence type="ECO:0000256" key="1">
    <source>
        <dbReference type="ARBA" id="ARBA00023049"/>
    </source>
</evidence>
<dbReference type="PROSITE" id="PS50249">
    <property type="entry name" value="MPN"/>
    <property type="match status" value="1"/>
</dbReference>
<dbReference type="RefSeq" id="WP_177208897.1">
    <property type="nucleotide sequence ID" value="NZ_FOQA01000006.1"/>
</dbReference>
<evidence type="ECO:0000313" key="6">
    <source>
        <dbReference type="Proteomes" id="UP000199287"/>
    </source>
</evidence>
<dbReference type="Pfam" id="PF01476">
    <property type="entry name" value="LysM"/>
    <property type="match status" value="1"/>
</dbReference>
<sequence length="329" mass="38105">MEFDIELGESKSLEKPSETFTIKFDKEVQRQIDRYAATDTNTELGGVLLGKMEERTNGQTLIVSGMLAAENTTADKTSLTFTHDTWDKIHQDKEAFFPEENIVGWFHTHPGFGIFLSKYDLFIHENFFNLPWQIAYVVDPIQKKCGFYRWDQGRIAATDYTSFSSQKLVVSSSDKPVKEKSINEKSVVEKPIKEYAAKEKKLIAALSISIALLLVTNIHRLDSNASIDKEMSESQDEKIIGLHEIIHDYQTNVEELQKQVSQLEKQVENYTEERLFFYTVQTGDSLWSISRQFYDNPFEYQYLMRLNHLEDPDSLEIGQRLLLYHPMGE</sequence>
<dbReference type="GO" id="GO:0000502">
    <property type="term" value="C:proteasome complex"/>
    <property type="evidence" value="ECO:0007669"/>
    <property type="project" value="UniProtKB-KW"/>
</dbReference>
<organism evidence="5 6">
    <name type="scientific">Tindallia magadiensis</name>
    <dbReference type="NCBI Taxonomy" id="69895"/>
    <lineage>
        <taxon>Bacteria</taxon>
        <taxon>Bacillati</taxon>
        <taxon>Bacillota</taxon>
        <taxon>Clostridia</taxon>
        <taxon>Peptostreptococcales</taxon>
        <taxon>Tindalliaceae</taxon>
        <taxon>Tindallia</taxon>
    </lineage>
</organism>
<dbReference type="InterPro" id="IPR037518">
    <property type="entry name" value="MPN"/>
</dbReference>
<feature type="domain" description="LysM" evidence="4">
    <location>
        <begin position="276"/>
        <end position="323"/>
    </location>
</feature>
<dbReference type="Gene3D" id="3.10.350.10">
    <property type="entry name" value="LysM domain"/>
    <property type="match status" value="1"/>
</dbReference>
<keyword evidence="6" id="KW-1185">Reference proteome</keyword>
<dbReference type="STRING" id="69895.SAMN05192551_106210"/>
<name>A0A1I3FKD6_9FIRM</name>
<accession>A0A1I3FKD6</accession>